<protein>
    <recommendedName>
        <fullName evidence="2">Response regulator</fullName>
    </recommendedName>
</protein>
<dbReference type="AlphaFoldDB" id="A0AAU7JLY8"/>
<accession>A0AAU7JLY8</accession>
<reference evidence="1" key="1">
    <citation type="submission" date="2024-05" db="EMBL/GenBank/DDBJ databases">
        <authorList>
            <person name="Kim S."/>
            <person name="Heo J."/>
            <person name="Choi H."/>
            <person name="Choi Y."/>
            <person name="Kwon S.-W."/>
            <person name="Kim Y."/>
        </authorList>
    </citation>
    <scope>NUCLEOTIDE SEQUENCE</scope>
    <source>
        <strain evidence="1">KACC 23698</strain>
    </source>
</reference>
<dbReference type="InterPro" id="IPR011006">
    <property type="entry name" value="CheY-like_superfamily"/>
</dbReference>
<dbReference type="SUPFAM" id="SSF52172">
    <property type="entry name" value="CheY-like"/>
    <property type="match status" value="1"/>
</dbReference>
<dbReference type="Gene3D" id="3.40.50.2300">
    <property type="match status" value="1"/>
</dbReference>
<organism evidence="1">
    <name type="scientific">Alsobacter sp. KACC 23698</name>
    <dbReference type="NCBI Taxonomy" id="3149229"/>
    <lineage>
        <taxon>Bacteria</taxon>
        <taxon>Pseudomonadati</taxon>
        <taxon>Pseudomonadota</taxon>
        <taxon>Alphaproteobacteria</taxon>
        <taxon>Hyphomicrobiales</taxon>
        <taxon>Alsobacteraceae</taxon>
        <taxon>Alsobacter</taxon>
    </lineage>
</organism>
<evidence type="ECO:0000313" key="1">
    <source>
        <dbReference type="EMBL" id="XBO41211.1"/>
    </source>
</evidence>
<proteinExistence type="predicted"/>
<name>A0AAU7JLY8_9HYPH</name>
<gene>
    <name evidence="1" type="ORF">ABEG18_10775</name>
</gene>
<dbReference type="RefSeq" id="WP_406858060.1">
    <property type="nucleotide sequence ID" value="NZ_CP157484.1"/>
</dbReference>
<evidence type="ECO:0008006" key="2">
    <source>
        <dbReference type="Google" id="ProtNLM"/>
    </source>
</evidence>
<dbReference type="EMBL" id="CP157484">
    <property type="protein sequence ID" value="XBO41211.1"/>
    <property type="molecule type" value="Genomic_DNA"/>
</dbReference>
<sequence>MTDVETDLTGFRVLLVEDNGLLGRCLADALMDFGAQVLGPIPDLAEAFRCLSARHLELNAAVLNVTIGTETSYPLVDLADGLGVPCLFVTGCAAQDIPARYGHVPVFEKPVESDAFAACVAEMARRRLPQH</sequence>